<dbReference type="AlphaFoldDB" id="A0A512RMB5"/>
<reference evidence="1 2" key="1">
    <citation type="submission" date="2019-07" db="EMBL/GenBank/DDBJ databases">
        <title>Whole genome shotgun sequence of Chitinophaga cymbidii NBRC 109752.</title>
        <authorList>
            <person name="Hosoyama A."/>
            <person name="Uohara A."/>
            <person name="Ohji S."/>
            <person name="Ichikawa N."/>
        </authorList>
    </citation>
    <scope>NUCLEOTIDE SEQUENCE [LARGE SCALE GENOMIC DNA]</scope>
    <source>
        <strain evidence="1 2">NBRC 109752</strain>
    </source>
</reference>
<accession>A0A512RMB5</accession>
<evidence type="ECO:0000313" key="1">
    <source>
        <dbReference type="EMBL" id="GEP96812.1"/>
    </source>
</evidence>
<gene>
    <name evidence="1" type="ORF">CCY01nite_30720</name>
</gene>
<dbReference type="EMBL" id="BKAU01000002">
    <property type="protein sequence ID" value="GEP96812.1"/>
    <property type="molecule type" value="Genomic_DNA"/>
</dbReference>
<name>A0A512RMB5_9BACT</name>
<dbReference type="SUPFAM" id="SSF54427">
    <property type="entry name" value="NTF2-like"/>
    <property type="match status" value="1"/>
</dbReference>
<dbReference type="Gene3D" id="3.10.450.50">
    <property type="match status" value="1"/>
</dbReference>
<evidence type="ECO:0008006" key="3">
    <source>
        <dbReference type="Google" id="ProtNLM"/>
    </source>
</evidence>
<proteinExistence type="predicted"/>
<evidence type="ECO:0000313" key="2">
    <source>
        <dbReference type="Proteomes" id="UP000321436"/>
    </source>
</evidence>
<organism evidence="1 2">
    <name type="scientific">Chitinophaga cymbidii</name>
    <dbReference type="NCBI Taxonomy" id="1096750"/>
    <lineage>
        <taxon>Bacteria</taxon>
        <taxon>Pseudomonadati</taxon>
        <taxon>Bacteroidota</taxon>
        <taxon>Chitinophagia</taxon>
        <taxon>Chitinophagales</taxon>
        <taxon>Chitinophagaceae</taxon>
        <taxon>Chitinophaga</taxon>
    </lineage>
</organism>
<keyword evidence="2" id="KW-1185">Reference proteome</keyword>
<dbReference type="InterPro" id="IPR032710">
    <property type="entry name" value="NTF2-like_dom_sf"/>
</dbReference>
<sequence>MVKAVFADNAILQTISGKQEGAPVLVTGSLQQFLRAVGAPHTDVWDERITFERIMVDGALASVWTPYRFYLNEKFSHCGVNSFQLMKSASGWKIIYLVDTRYSSGLLPSRK</sequence>
<protein>
    <recommendedName>
        <fullName evidence="3">DUF4440 domain-containing protein</fullName>
    </recommendedName>
</protein>
<dbReference type="Proteomes" id="UP000321436">
    <property type="component" value="Unassembled WGS sequence"/>
</dbReference>
<comment type="caution">
    <text evidence="1">The sequence shown here is derived from an EMBL/GenBank/DDBJ whole genome shotgun (WGS) entry which is preliminary data.</text>
</comment>